<feature type="transmembrane region" description="Helical" evidence="1">
    <location>
        <begin position="177"/>
        <end position="197"/>
    </location>
</feature>
<dbReference type="Gene3D" id="1.20.140.150">
    <property type="match status" value="1"/>
</dbReference>
<evidence type="ECO:0000256" key="1">
    <source>
        <dbReference type="SAM" id="Phobius"/>
    </source>
</evidence>
<evidence type="ECO:0000313" key="2">
    <source>
        <dbReference type="EMBL" id="GIY86059.1"/>
    </source>
</evidence>
<organism evidence="2 3">
    <name type="scientific">Caerostris darwini</name>
    <dbReference type="NCBI Taxonomy" id="1538125"/>
    <lineage>
        <taxon>Eukaryota</taxon>
        <taxon>Metazoa</taxon>
        <taxon>Ecdysozoa</taxon>
        <taxon>Arthropoda</taxon>
        <taxon>Chelicerata</taxon>
        <taxon>Arachnida</taxon>
        <taxon>Araneae</taxon>
        <taxon>Araneomorphae</taxon>
        <taxon>Entelegynae</taxon>
        <taxon>Araneoidea</taxon>
        <taxon>Araneidae</taxon>
        <taxon>Caerostris</taxon>
    </lineage>
</organism>
<keyword evidence="1" id="KW-0812">Transmembrane</keyword>
<name>A0AAV4WWP2_9ARAC</name>
<feature type="transmembrane region" description="Helical" evidence="1">
    <location>
        <begin position="232"/>
        <end position="254"/>
    </location>
</feature>
<reference evidence="2 3" key="1">
    <citation type="submission" date="2021-06" db="EMBL/GenBank/DDBJ databases">
        <title>Caerostris darwini draft genome.</title>
        <authorList>
            <person name="Kono N."/>
            <person name="Arakawa K."/>
        </authorList>
    </citation>
    <scope>NUCLEOTIDE SEQUENCE [LARGE SCALE GENOMIC DNA]</scope>
</reference>
<dbReference type="AlphaFoldDB" id="A0AAV4WWP2"/>
<accession>A0AAV4WWP2</accession>
<keyword evidence="1" id="KW-1133">Transmembrane helix</keyword>
<protein>
    <submittedName>
        <fullName evidence="2">Uncharacterized protein</fullName>
    </submittedName>
</protein>
<proteinExistence type="predicted"/>
<feature type="transmembrane region" description="Helical" evidence="1">
    <location>
        <begin position="146"/>
        <end position="170"/>
    </location>
</feature>
<comment type="caution">
    <text evidence="2">The sequence shown here is derived from an EMBL/GenBank/DDBJ whole genome shotgun (WGS) entry which is preliminary data.</text>
</comment>
<evidence type="ECO:0000313" key="3">
    <source>
        <dbReference type="Proteomes" id="UP001054837"/>
    </source>
</evidence>
<dbReference type="Proteomes" id="UP001054837">
    <property type="component" value="Unassembled WGS sequence"/>
</dbReference>
<keyword evidence="3" id="KW-1185">Reference proteome</keyword>
<sequence length="268" mass="30128">MVTFTCIFVTVTLLLTSLATFFLVLSLHSNEWEYMSYMVEHVEEISRKNNASLEWLKGDIARIEYPEASADELSEVTNGSKISKARNAVFYLVPAYGGVNKLCTDVPGSIRRQMKEDGKENDICLSYLSNEKVISRDSWLDRMRNLAMSCAIVCLILLGCSAPLGILGLIKKQISTIMVTGVMYSLAAVFGVFNLVFMRFKRVKSDGFYTSTTLDKGIPEEYLRLRIFTVGWPLSLECAGLVICFLASIFWLLLAKIFRFIILSPTIS</sequence>
<keyword evidence="1" id="KW-0472">Membrane</keyword>
<gene>
    <name evidence="2" type="primary">X975_24907</name>
    <name evidence="2" type="ORF">CDAR_601391</name>
</gene>
<dbReference type="EMBL" id="BPLQ01015128">
    <property type="protein sequence ID" value="GIY86059.1"/>
    <property type="molecule type" value="Genomic_DNA"/>
</dbReference>